<keyword evidence="2" id="KW-0472">Membrane</keyword>
<name>A0ABR6YXP1_9FIRM</name>
<keyword evidence="4" id="KW-1185">Reference proteome</keyword>
<reference evidence="3 4" key="1">
    <citation type="journal article" date="2020" name="mSystems">
        <title>Defining Genomic and Predicted Metabolic Features of the Acetobacterium Genus.</title>
        <authorList>
            <person name="Ross D.E."/>
            <person name="Marshall C.W."/>
            <person name="Gulliver D."/>
            <person name="May H.D."/>
            <person name="Norman R.S."/>
        </authorList>
    </citation>
    <scope>NUCLEOTIDE SEQUENCE [LARGE SCALE GENOMIC DNA]</scope>
    <source>
        <strain evidence="3 4">DSM 4132</strain>
    </source>
</reference>
<evidence type="ECO:0000256" key="2">
    <source>
        <dbReference type="SAM" id="Phobius"/>
    </source>
</evidence>
<feature type="transmembrane region" description="Helical" evidence="2">
    <location>
        <begin position="15"/>
        <end position="36"/>
    </location>
</feature>
<protein>
    <recommendedName>
        <fullName evidence="5">F0F1-ATPase subunit</fullName>
    </recommendedName>
</protein>
<comment type="caution">
    <text evidence="3">The sequence shown here is derived from an EMBL/GenBank/DDBJ whole genome shotgun (WGS) entry which is preliminary data.</text>
</comment>
<evidence type="ECO:0000313" key="3">
    <source>
        <dbReference type="EMBL" id="MBC3899905.1"/>
    </source>
</evidence>
<evidence type="ECO:0000256" key="1">
    <source>
        <dbReference type="SAM" id="MobiDB-lite"/>
    </source>
</evidence>
<dbReference type="InterPro" id="IPR032820">
    <property type="entry name" value="ATPase_put"/>
</dbReference>
<feature type="transmembrane region" description="Helical" evidence="2">
    <location>
        <begin position="42"/>
        <end position="63"/>
    </location>
</feature>
<feature type="compositionally biased region" description="Basic and acidic residues" evidence="1">
    <location>
        <begin position="82"/>
        <end position="108"/>
    </location>
</feature>
<accession>A0ABR6YXP1</accession>
<evidence type="ECO:0000313" key="4">
    <source>
        <dbReference type="Proteomes" id="UP000622405"/>
    </source>
</evidence>
<gene>
    <name evidence="3" type="ORF">GH811_09780</name>
</gene>
<keyword evidence="2" id="KW-0812">Transmembrane</keyword>
<sequence length="116" mass="13509">MEYWMKSEKEKPYKYLAMISQIGISVLVPVGIMIFIGKVLDFYFHTGNMVVIILAVLGVMAGLRNMYVIPLRLNEQAQKINETNKTDEDRAAEKKRAQEYRDQIKKEDDNENDTDF</sequence>
<keyword evidence="2" id="KW-1133">Transmembrane helix</keyword>
<dbReference type="Proteomes" id="UP000622405">
    <property type="component" value="Unassembled WGS sequence"/>
</dbReference>
<proteinExistence type="predicted"/>
<dbReference type="EMBL" id="WJBE01000007">
    <property type="protein sequence ID" value="MBC3899905.1"/>
    <property type="molecule type" value="Genomic_DNA"/>
</dbReference>
<organism evidence="3 4">
    <name type="scientific">Acetobacterium malicum</name>
    <dbReference type="NCBI Taxonomy" id="52692"/>
    <lineage>
        <taxon>Bacteria</taxon>
        <taxon>Bacillati</taxon>
        <taxon>Bacillota</taxon>
        <taxon>Clostridia</taxon>
        <taxon>Eubacteriales</taxon>
        <taxon>Eubacteriaceae</taxon>
        <taxon>Acetobacterium</taxon>
    </lineage>
</organism>
<evidence type="ECO:0008006" key="5">
    <source>
        <dbReference type="Google" id="ProtNLM"/>
    </source>
</evidence>
<dbReference type="Pfam" id="PF09527">
    <property type="entry name" value="ATPase_gene1"/>
    <property type="match status" value="1"/>
</dbReference>
<feature type="region of interest" description="Disordered" evidence="1">
    <location>
        <begin position="79"/>
        <end position="116"/>
    </location>
</feature>